<accession>A0ABM9I7U7</accession>
<organism evidence="2 3">
    <name type="scientific">Methylocaldum szegediense</name>
    <dbReference type="NCBI Taxonomy" id="73780"/>
    <lineage>
        <taxon>Bacteria</taxon>
        <taxon>Pseudomonadati</taxon>
        <taxon>Pseudomonadota</taxon>
        <taxon>Gammaproteobacteria</taxon>
        <taxon>Methylococcales</taxon>
        <taxon>Methylococcaceae</taxon>
        <taxon>Methylocaldum</taxon>
    </lineage>
</organism>
<proteinExistence type="predicted"/>
<keyword evidence="1" id="KW-0472">Membrane</keyword>
<evidence type="ECO:0000313" key="2">
    <source>
        <dbReference type="EMBL" id="CAI8949190.1"/>
    </source>
</evidence>
<dbReference type="Proteomes" id="UP001162030">
    <property type="component" value="Chromosome"/>
</dbReference>
<name>A0ABM9I7U7_9GAMM</name>
<keyword evidence="1" id="KW-1133">Transmembrane helix</keyword>
<evidence type="ECO:0000256" key="1">
    <source>
        <dbReference type="SAM" id="Phobius"/>
    </source>
</evidence>
<evidence type="ECO:0000313" key="3">
    <source>
        <dbReference type="Proteomes" id="UP001162030"/>
    </source>
</evidence>
<sequence>MGQPIGTAALSSVGLREAQLRTYSNNAPGSAAGWYMLASHSADMFAGSYARLYVWAKRQKRRVTARGKSRGYNGL</sequence>
<reference evidence="2 3" key="1">
    <citation type="submission" date="2023-03" db="EMBL/GenBank/DDBJ databases">
        <authorList>
            <person name="Pearce D."/>
        </authorList>
    </citation>
    <scope>NUCLEOTIDE SEQUENCE [LARGE SCALE GENOMIC DNA]</scope>
    <source>
        <strain evidence="2">Msz</strain>
    </source>
</reference>
<protein>
    <submittedName>
        <fullName evidence="2">Uncharacterized protein</fullName>
    </submittedName>
</protein>
<dbReference type="EMBL" id="OX458333">
    <property type="protein sequence ID" value="CAI8949190.1"/>
    <property type="molecule type" value="Genomic_DNA"/>
</dbReference>
<gene>
    <name evidence="2" type="ORF">MSZNOR_4407</name>
</gene>
<keyword evidence="3" id="KW-1185">Reference proteome</keyword>
<keyword evidence="1" id="KW-0812">Transmembrane</keyword>
<feature type="transmembrane region" description="Helical" evidence="1">
    <location>
        <begin position="32"/>
        <end position="54"/>
    </location>
</feature>